<feature type="region of interest" description="Disordered" evidence="1">
    <location>
        <begin position="521"/>
        <end position="545"/>
    </location>
</feature>
<name>A0A3M2JGR0_9CELL</name>
<dbReference type="InterPro" id="IPR026487">
    <property type="entry name" value="CHP04141"/>
</dbReference>
<dbReference type="NCBIfam" id="TIGR04141">
    <property type="entry name" value="TIGR04141 family sporadically distributed protein"/>
    <property type="match status" value="1"/>
</dbReference>
<sequence length="545" mass="60321">MAKARSFSIYLLKSDFASPDRALKSDHVLKEVTAADGWPTFLASRDLNAPWWQYYFGITDAVRQGFAGAIVFVEASGRTFALTFGHTAHNLRDEAYEYDFGLRTTLNAVEPGEIRNTDELDPSTSRRRRTQLPEHADLTYFDFDGDSSVLRSLTGAIRPEYRALFSHATGASNLRVSAKQPRAELPALLGSIYEVYRKTTYTTAFPDANNIQPVRDPSVLDKLNDQLLESVATRDEALVLTIPELVSFQDDFEVSFAGVGRSELYSDVSLDGYFGYVTAGGAVVAELSLDDLRRHKLNVVDANQVTRATYSIYRSLVFETTLEDLDGTFHLSEGTWYRVADDYLATLTEYLEPVFAAVQLPARTAASEYAYNDGQLVPHWPGSVLLDTSNTSPEGQTAVEPCDVARVEGNDLVLTHVKLGVKASDLSHLFNQGVTSIELLSGDGAARERLKKLVRQRDAEFDVTPIDELSFRVEYVIVTKKDAGLGPAALPLFSRISLRRAHRTLTNMRVPVRAMLAGDEVEVTTKAKRRKPRTRSAPGGGDGDR</sequence>
<dbReference type="Pfam" id="PF19614">
    <property type="entry name" value="DUF6119"/>
    <property type="match status" value="1"/>
</dbReference>
<evidence type="ECO:0000313" key="2">
    <source>
        <dbReference type="EMBL" id="RMI13002.1"/>
    </source>
</evidence>
<organism evidence="2 3">
    <name type="scientific">Cellulomonas triticagri</name>
    <dbReference type="NCBI Taxonomy" id="2483352"/>
    <lineage>
        <taxon>Bacteria</taxon>
        <taxon>Bacillati</taxon>
        <taxon>Actinomycetota</taxon>
        <taxon>Actinomycetes</taxon>
        <taxon>Micrococcales</taxon>
        <taxon>Cellulomonadaceae</taxon>
        <taxon>Cellulomonas</taxon>
    </lineage>
</organism>
<keyword evidence="3" id="KW-1185">Reference proteome</keyword>
<proteinExistence type="predicted"/>
<evidence type="ECO:0000313" key="3">
    <source>
        <dbReference type="Proteomes" id="UP000269289"/>
    </source>
</evidence>
<protein>
    <recommendedName>
        <fullName evidence="4">Sporadically distributed protein, TIGR04141 family</fullName>
    </recommendedName>
</protein>
<dbReference type="EMBL" id="RFFI01000024">
    <property type="protein sequence ID" value="RMI13002.1"/>
    <property type="molecule type" value="Genomic_DNA"/>
</dbReference>
<accession>A0A3M2JGR0</accession>
<gene>
    <name evidence="2" type="ORF">EBM89_06255</name>
</gene>
<comment type="caution">
    <text evidence="2">The sequence shown here is derived from an EMBL/GenBank/DDBJ whole genome shotgun (WGS) entry which is preliminary data.</text>
</comment>
<dbReference type="AlphaFoldDB" id="A0A3M2JGR0"/>
<dbReference type="Proteomes" id="UP000269289">
    <property type="component" value="Unassembled WGS sequence"/>
</dbReference>
<dbReference type="RefSeq" id="WP_122148593.1">
    <property type="nucleotide sequence ID" value="NZ_RFFI01000024.1"/>
</dbReference>
<evidence type="ECO:0008006" key="4">
    <source>
        <dbReference type="Google" id="ProtNLM"/>
    </source>
</evidence>
<evidence type="ECO:0000256" key="1">
    <source>
        <dbReference type="SAM" id="MobiDB-lite"/>
    </source>
</evidence>
<reference evidence="2 3" key="1">
    <citation type="submission" date="2018-10" db="EMBL/GenBank/DDBJ databases">
        <title>Isolation, diversity and antifungal activity of actinobacteria from wheat.</title>
        <authorList>
            <person name="Han C."/>
        </authorList>
    </citation>
    <scope>NUCLEOTIDE SEQUENCE [LARGE SCALE GENOMIC DNA]</scope>
    <source>
        <strain evidence="2 3">NEAU-YY56</strain>
    </source>
</reference>
<dbReference type="OrthoDB" id="3323334at2"/>